<feature type="transmembrane region" description="Helical" evidence="17">
    <location>
        <begin position="178"/>
        <end position="196"/>
    </location>
</feature>
<reference evidence="21" key="1">
    <citation type="journal article" date="2011" name="Auk">
        <title>Diversification of an Endemic Southeast Asian Genus: Phylogenetic Relationships of the Spiderhunters (Nectariniidae: Arachnothera).</title>
        <authorList>
            <person name="Moyle R.G."/>
            <person name="Taylor S.S."/>
            <person name="Oliveros C.H."/>
            <person name="Lim H.C."/>
            <person name="Haines C.L."/>
            <person name="Rahman M.A."/>
            <person name="Sheldon F.H."/>
        </authorList>
    </citation>
    <scope>NUCLEOTIDE SEQUENCE</scope>
    <source>
        <strain evidence="21">22</strain>
    </source>
</reference>
<evidence type="ECO:0000256" key="6">
    <source>
        <dbReference type="ARBA" id="ARBA00022660"/>
    </source>
</evidence>
<keyword evidence="13 17" id="KW-0830">Ubiquinone</keyword>
<evidence type="ECO:0000259" key="20">
    <source>
        <dbReference type="Pfam" id="PF06444"/>
    </source>
</evidence>
<dbReference type="EMBL" id="JF956961">
    <property type="protein sequence ID" value="AEV22092.1"/>
    <property type="molecule type" value="Genomic_DNA"/>
</dbReference>
<feature type="transmembrane region" description="Helical" evidence="17">
    <location>
        <begin position="274"/>
        <end position="294"/>
    </location>
</feature>
<feature type="transmembrane region" description="Helical" evidence="17">
    <location>
        <begin position="202"/>
        <end position="219"/>
    </location>
</feature>
<evidence type="ECO:0000256" key="12">
    <source>
        <dbReference type="ARBA" id="ARBA00023027"/>
    </source>
</evidence>
<evidence type="ECO:0000256" key="8">
    <source>
        <dbReference type="ARBA" id="ARBA00022792"/>
    </source>
</evidence>
<dbReference type="InterPro" id="IPR003917">
    <property type="entry name" value="NADH_UbQ_OxRdtase_chain2"/>
</dbReference>
<dbReference type="EMBL" id="MN991384">
    <property type="protein sequence ID" value="QNH73576.1"/>
    <property type="molecule type" value="Genomic_DNA"/>
</dbReference>
<evidence type="ECO:0000256" key="17">
    <source>
        <dbReference type="RuleBase" id="RU003403"/>
    </source>
</evidence>
<evidence type="ECO:0000256" key="14">
    <source>
        <dbReference type="ARBA" id="ARBA00023128"/>
    </source>
</evidence>
<feature type="transmembrane region" description="Helical" evidence="17">
    <location>
        <begin position="152"/>
        <end position="171"/>
    </location>
</feature>
<dbReference type="InterPro" id="IPR010933">
    <property type="entry name" value="NADH_DH_su2_C"/>
</dbReference>
<comment type="similarity">
    <text evidence="2 17">Belongs to the complex I subunit 2 family.</text>
</comment>
<organism evidence="21">
    <name type="scientific">Arachnothera juliae</name>
    <dbReference type="NCBI Taxonomy" id="1118735"/>
    <lineage>
        <taxon>Eukaryota</taxon>
        <taxon>Metazoa</taxon>
        <taxon>Chordata</taxon>
        <taxon>Craniata</taxon>
        <taxon>Vertebrata</taxon>
        <taxon>Euteleostomi</taxon>
        <taxon>Archelosauria</taxon>
        <taxon>Archosauria</taxon>
        <taxon>Dinosauria</taxon>
        <taxon>Saurischia</taxon>
        <taxon>Theropoda</taxon>
        <taxon>Coelurosauria</taxon>
        <taxon>Aves</taxon>
        <taxon>Neognathae</taxon>
        <taxon>Neoaves</taxon>
        <taxon>Telluraves</taxon>
        <taxon>Australaves</taxon>
        <taxon>Passeriformes</taxon>
        <taxon>Passeroidea</taxon>
        <taxon>Nectariniidae</taxon>
        <taxon>Arachnothera</taxon>
    </lineage>
</organism>
<evidence type="ECO:0000256" key="5">
    <source>
        <dbReference type="ARBA" id="ARBA00022448"/>
    </source>
</evidence>
<dbReference type="PANTHER" id="PTHR46552:SF1">
    <property type="entry name" value="NADH-UBIQUINONE OXIDOREDUCTASE CHAIN 2"/>
    <property type="match status" value="1"/>
</dbReference>
<evidence type="ECO:0000256" key="10">
    <source>
        <dbReference type="ARBA" id="ARBA00022982"/>
    </source>
</evidence>
<evidence type="ECO:0000256" key="2">
    <source>
        <dbReference type="ARBA" id="ARBA00007012"/>
    </source>
</evidence>
<evidence type="ECO:0000256" key="15">
    <source>
        <dbReference type="ARBA" id="ARBA00023136"/>
    </source>
</evidence>
<keyword evidence="18" id="KW-0732">Signal</keyword>
<dbReference type="PRINTS" id="PR01436">
    <property type="entry name" value="NADHDHGNASE2"/>
</dbReference>
<evidence type="ECO:0000256" key="4">
    <source>
        <dbReference type="ARBA" id="ARBA00021008"/>
    </source>
</evidence>
<reference evidence="22" key="2">
    <citation type="submission" date="2020-01" db="EMBL/GenBank/DDBJ databases">
        <title>Biotic interactions are the dominant drivers of phylogenetic and functional structure in bird communities along a tropical elevational gradient.</title>
        <authorList>
            <person name="Boyce A.J."/>
            <person name="Shakya S.B."/>
            <person name="Sheldon F.H."/>
            <person name="Moyle R.G."/>
            <person name="Martin T.E."/>
        </authorList>
    </citation>
    <scope>NUCLEOTIDE SEQUENCE</scope>
</reference>
<feature type="signal peptide" evidence="18">
    <location>
        <begin position="1"/>
        <end position="20"/>
    </location>
</feature>
<protein>
    <recommendedName>
        <fullName evidence="4 17">NADH-ubiquinone oxidoreductase chain 2</fullName>
        <ecNumber evidence="3 17">7.1.1.2</ecNumber>
    </recommendedName>
</protein>
<keyword evidence="11 17" id="KW-1133">Transmembrane helix</keyword>
<evidence type="ECO:0000256" key="11">
    <source>
        <dbReference type="ARBA" id="ARBA00022989"/>
    </source>
</evidence>
<gene>
    <name evidence="21" type="primary">ND2</name>
</gene>
<name>G9E2I4_9PASE</name>
<feature type="domain" description="NADH:quinone oxidoreductase/Mrp antiporter transmembrane" evidence="19">
    <location>
        <begin position="23"/>
        <end position="287"/>
    </location>
</feature>
<dbReference type="InterPro" id="IPR001750">
    <property type="entry name" value="ND/Mrp_TM"/>
</dbReference>
<keyword evidence="15 17" id="KW-0472">Membrane</keyword>
<feature type="transmembrane region" description="Helical" evidence="17">
    <location>
        <begin position="91"/>
        <end position="115"/>
    </location>
</feature>
<keyword evidence="6 17" id="KW-0679">Respiratory chain</keyword>
<evidence type="ECO:0000259" key="19">
    <source>
        <dbReference type="Pfam" id="PF00361"/>
    </source>
</evidence>
<feature type="transmembrane region" description="Helical" evidence="17">
    <location>
        <begin position="323"/>
        <end position="343"/>
    </location>
</feature>
<evidence type="ECO:0000256" key="13">
    <source>
        <dbReference type="ARBA" id="ARBA00023075"/>
    </source>
</evidence>
<comment type="catalytic activity">
    <reaction evidence="16 17">
        <text>a ubiquinone + NADH + 5 H(+)(in) = a ubiquinol + NAD(+) + 4 H(+)(out)</text>
        <dbReference type="Rhea" id="RHEA:29091"/>
        <dbReference type="Rhea" id="RHEA-COMP:9565"/>
        <dbReference type="Rhea" id="RHEA-COMP:9566"/>
        <dbReference type="ChEBI" id="CHEBI:15378"/>
        <dbReference type="ChEBI" id="CHEBI:16389"/>
        <dbReference type="ChEBI" id="CHEBI:17976"/>
        <dbReference type="ChEBI" id="CHEBI:57540"/>
        <dbReference type="ChEBI" id="CHEBI:57945"/>
        <dbReference type="EC" id="7.1.1.2"/>
    </reaction>
</comment>
<keyword evidence="10 17" id="KW-0249">Electron transport</keyword>
<evidence type="ECO:0000256" key="1">
    <source>
        <dbReference type="ARBA" id="ARBA00004448"/>
    </source>
</evidence>
<dbReference type="InterPro" id="IPR050175">
    <property type="entry name" value="Complex_I_Subunit_2"/>
</dbReference>
<evidence type="ECO:0000256" key="3">
    <source>
        <dbReference type="ARBA" id="ARBA00012944"/>
    </source>
</evidence>
<evidence type="ECO:0000256" key="9">
    <source>
        <dbReference type="ARBA" id="ARBA00022967"/>
    </source>
</evidence>
<dbReference type="GO" id="GO:0006120">
    <property type="term" value="P:mitochondrial electron transport, NADH to ubiquinone"/>
    <property type="evidence" value="ECO:0007669"/>
    <property type="project" value="InterPro"/>
</dbReference>
<evidence type="ECO:0000256" key="18">
    <source>
        <dbReference type="SAM" id="SignalP"/>
    </source>
</evidence>
<dbReference type="Pfam" id="PF00361">
    <property type="entry name" value="Proton_antipo_M"/>
    <property type="match status" value="1"/>
</dbReference>
<dbReference type="EC" id="7.1.1.2" evidence="3 17"/>
<feature type="transmembrane region" description="Helical" evidence="17">
    <location>
        <begin position="59"/>
        <end position="79"/>
    </location>
</feature>
<accession>G9E2I4</accession>
<geneLocation type="mitochondrion" evidence="21"/>
<dbReference type="Pfam" id="PF06444">
    <property type="entry name" value="NADH_dehy_S2_C"/>
    <property type="match status" value="1"/>
</dbReference>
<proteinExistence type="inferred from homology"/>
<dbReference type="GO" id="GO:0008137">
    <property type="term" value="F:NADH dehydrogenase (ubiquinone) activity"/>
    <property type="evidence" value="ECO:0007669"/>
    <property type="project" value="UniProtKB-EC"/>
</dbReference>
<feature type="domain" description="NADH dehydrogenase subunit 2 C-terminal" evidence="20">
    <location>
        <begin position="290"/>
        <end position="343"/>
    </location>
</feature>
<keyword evidence="9 17" id="KW-1278">Translocase</keyword>
<comment type="subcellular location">
    <subcellularLocation>
        <location evidence="1 17">Mitochondrion inner membrane</location>
        <topology evidence="1 17">Multi-pass membrane protein</topology>
    </subcellularLocation>
</comment>
<keyword evidence="7 17" id="KW-0812">Transmembrane</keyword>
<feature type="chain" id="PRO_5033973512" description="NADH-ubiquinone oxidoreductase chain 2" evidence="18">
    <location>
        <begin position="21"/>
        <end position="346"/>
    </location>
</feature>
<keyword evidence="14 17" id="KW-0496">Mitochondrion</keyword>
<evidence type="ECO:0000313" key="21">
    <source>
        <dbReference type="EMBL" id="AEV22092.1"/>
    </source>
</evidence>
<evidence type="ECO:0000256" key="7">
    <source>
        <dbReference type="ARBA" id="ARBA00022692"/>
    </source>
</evidence>
<sequence>MNPMAKLIFTISLILGTTIAVTSNHWAMAWTGLEINTLAILPLISKSHHPRAIEAATKYFLVQASASALLLFSSMTNAWYTGQWDITQLTHPASCLILTSAIAMKLGLVPFHFWFPEVLQGSSLITNLLLSTVMKFPPLTLLYMTSPSLNPTLLTTMALLSAALGGWMGLNQTQIRKILAFSSIAHLGWMAIIISYDPKLTLLNFYLYSLMTAAVFLTLNSMKVLKLSTLMTAWTKVPSLNAMLLLTMLSLAGLPPLTGFLPKWLIVQELTKQSMAPAATMMALLSLLGLFFYLRLAYCTTITLPPHTTNHTKQWRTNKPTNVLTAILTTLSIVLLPVAPMMYTTI</sequence>
<keyword evidence="8 17" id="KW-0999">Mitochondrion inner membrane</keyword>
<keyword evidence="12 17" id="KW-0520">NAD</keyword>
<dbReference type="GO" id="GO:0005743">
    <property type="term" value="C:mitochondrial inner membrane"/>
    <property type="evidence" value="ECO:0007669"/>
    <property type="project" value="UniProtKB-SubCell"/>
</dbReference>
<dbReference type="AlphaFoldDB" id="G9E2I4"/>
<dbReference type="PANTHER" id="PTHR46552">
    <property type="entry name" value="NADH-UBIQUINONE OXIDOREDUCTASE CHAIN 2"/>
    <property type="match status" value="1"/>
</dbReference>
<keyword evidence="5" id="KW-0813">Transport</keyword>
<comment type="function">
    <text evidence="17">Core subunit of the mitochondrial membrane respiratory chain NADH dehydrogenase (Complex I) which catalyzes electron transfer from NADH through the respiratory chain, using ubiquinone as an electron acceptor. Essential for the catalytic activity and assembly of complex I.</text>
</comment>
<evidence type="ECO:0000313" key="22">
    <source>
        <dbReference type="EMBL" id="QNH73576.1"/>
    </source>
</evidence>
<evidence type="ECO:0000256" key="16">
    <source>
        <dbReference type="ARBA" id="ARBA00049551"/>
    </source>
</evidence>
<feature type="transmembrane region" description="Helical" evidence="17">
    <location>
        <begin position="240"/>
        <end position="262"/>
    </location>
</feature>